<dbReference type="PANTHER" id="PTHR42939:SF1">
    <property type="entry name" value="ABC TRANSPORTER ATP-BINDING PROTEIN ALBC-RELATED"/>
    <property type="match status" value="1"/>
</dbReference>
<accession>A0A4V2YFW0</accession>
<dbReference type="RefSeq" id="WP_132504813.1">
    <property type="nucleotide sequence ID" value="NZ_SMKP01000009.1"/>
</dbReference>
<dbReference type="Proteomes" id="UP000294543">
    <property type="component" value="Unassembled WGS sequence"/>
</dbReference>
<evidence type="ECO:0000259" key="5">
    <source>
        <dbReference type="PROSITE" id="PS51352"/>
    </source>
</evidence>
<dbReference type="GO" id="GO:0016209">
    <property type="term" value="F:antioxidant activity"/>
    <property type="evidence" value="ECO:0007669"/>
    <property type="project" value="InterPro"/>
</dbReference>
<comment type="caution">
    <text evidence="6">The sequence shown here is derived from an EMBL/GenBank/DDBJ whole genome shotgun (WGS) entry which is preliminary data.</text>
</comment>
<dbReference type="InterPro" id="IPR000866">
    <property type="entry name" value="AhpC/TSA"/>
</dbReference>
<evidence type="ECO:0000313" key="7">
    <source>
        <dbReference type="Proteomes" id="UP000294543"/>
    </source>
</evidence>
<dbReference type="InterPro" id="IPR003593">
    <property type="entry name" value="AAA+_ATPase"/>
</dbReference>
<reference evidence="6 7" key="1">
    <citation type="submission" date="2019-03" db="EMBL/GenBank/DDBJ databases">
        <title>Draft genome sequences of novel Actinobacteria.</title>
        <authorList>
            <person name="Sahin N."/>
            <person name="Ay H."/>
            <person name="Saygin H."/>
        </authorList>
    </citation>
    <scope>NUCLEOTIDE SEQUENCE [LARGE SCALE GENOMIC DNA]</scope>
    <source>
        <strain evidence="6 7">KC712</strain>
    </source>
</reference>
<evidence type="ECO:0000256" key="1">
    <source>
        <dbReference type="ARBA" id="ARBA00022448"/>
    </source>
</evidence>
<keyword evidence="1" id="KW-0813">Transport</keyword>
<dbReference type="AlphaFoldDB" id="A0A4V2YFW0"/>
<dbReference type="Pfam" id="PF00578">
    <property type="entry name" value="AhpC-TSA"/>
    <property type="match status" value="1"/>
</dbReference>
<dbReference type="GO" id="GO:0016887">
    <property type="term" value="F:ATP hydrolysis activity"/>
    <property type="evidence" value="ECO:0007669"/>
    <property type="project" value="InterPro"/>
</dbReference>
<dbReference type="Pfam" id="PF00005">
    <property type="entry name" value="ABC_tran"/>
    <property type="match status" value="1"/>
</dbReference>
<protein>
    <submittedName>
        <fullName evidence="6">ATP-binding cassette domain-containing protein</fullName>
    </submittedName>
</protein>
<dbReference type="SMART" id="SM00382">
    <property type="entry name" value="AAA"/>
    <property type="match status" value="1"/>
</dbReference>
<evidence type="ECO:0000259" key="4">
    <source>
        <dbReference type="PROSITE" id="PS50893"/>
    </source>
</evidence>
<name>A0A4V2YFW0_9ACTN</name>
<dbReference type="InterPro" id="IPR027417">
    <property type="entry name" value="P-loop_NTPase"/>
</dbReference>
<dbReference type="SUPFAM" id="SSF52540">
    <property type="entry name" value="P-loop containing nucleoside triphosphate hydrolases"/>
    <property type="match status" value="1"/>
</dbReference>
<dbReference type="PANTHER" id="PTHR42939">
    <property type="entry name" value="ABC TRANSPORTER ATP-BINDING PROTEIN ALBC-RELATED"/>
    <property type="match status" value="1"/>
</dbReference>
<dbReference type="CDD" id="cd03230">
    <property type="entry name" value="ABC_DR_subfamily_A"/>
    <property type="match status" value="1"/>
</dbReference>
<dbReference type="GO" id="GO:0005524">
    <property type="term" value="F:ATP binding"/>
    <property type="evidence" value="ECO:0007669"/>
    <property type="project" value="UniProtKB-KW"/>
</dbReference>
<proteinExistence type="predicted"/>
<evidence type="ECO:0000256" key="3">
    <source>
        <dbReference type="ARBA" id="ARBA00022840"/>
    </source>
</evidence>
<gene>
    <name evidence="6" type="ORF">E1294_04635</name>
</gene>
<keyword evidence="2" id="KW-0547">Nucleotide-binding</keyword>
<sequence>MTTTTMFALTWAVLLGSVALTLLMAAKLRFVLDPFRHQPADLTLPEGTPAPAFSASTLDGAMLDTEDYAQRAFTLVFVSHHCPSCREHLPHMKALWSLAASAGSELVMVVFDEESGSRAEVERMVAEHAVPARTVLAAPGHPLREPTTRGRPRRCTATWSRAWCAAAAPRFTGLAEPRARLAGGRRRCTMTAAWECEAAVKRFAERTAVDGATFRCEYGQITALLGHNGAGKSTLFKAAAGLVRLDAGATLVGGHSPGSTQAQQAVSYMPEQPDLYPGVSLWEHITLVALAYRLPAWESRARELLERFELTDRRDALPHELSQGLRRRLALVMALLHGAKVLLLDEPFNGLDPHSAMRLRATLGDLAAGGAAVVVATHILHGAQRIADRVIVLERGRVIAGGDLSSLVRQAGLSGQIGLEEVYLALTAESR</sequence>
<dbReference type="OrthoDB" id="9804819at2"/>
<keyword evidence="3 6" id="KW-0067">ATP-binding</keyword>
<dbReference type="SUPFAM" id="SSF52833">
    <property type="entry name" value="Thioredoxin-like"/>
    <property type="match status" value="1"/>
</dbReference>
<dbReference type="EMBL" id="SMKP01000009">
    <property type="protein sequence ID" value="TDD24737.1"/>
    <property type="molecule type" value="Genomic_DNA"/>
</dbReference>
<dbReference type="PROSITE" id="PS51352">
    <property type="entry name" value="THIOREDOXIN_2"/>
    <property type="match status" value="1"/>
</dbReference>
<organism evidence="6 7">
    <name type="scientific">Nonomuraea diastatica</name>
    <dbReference type="NCBI Taxonomy" id="1848329"/>
    <lineage>
        <taxon>Bacteria</taxon>
        <taxon>Bacillati</taxon>
        <taxon>Actinomycetota</taxon>
        <taxon>Actinomycetes</taxon>
        <taxon>Streptosporangiales</taxon>
        <taxon>Streptosporangiaceae</taxon>
        <taxon>Nonomuraea</taxon>
    </lineage>
</organism>
<dbReference type="Gene3D" id="3.40.30.10">
    <property type="entry name" value="Glutaredoxin"/>
    <property type="match status" value="1"/>
</dbReference>
<dbReference type="PROSITE" id="PS50893">
    <property type="entry name" value="ABC_TRANSPORTER_2"/>
    <property type="match status" value="1"/>
</dbReference>
<evidence type="ECO:0000313" key="6">
    <source>
        <dbReference type="EMBL" id="TDD24737.1"/>
    </source>
</evidence>
<feature type="domain" description="Thioredoxin" evidence="5">
    <location>
        <begin position="44"/>
        <end position="182"/>
    </location>
</feature>
<feature type="domain" description="ABC transporter" evidence="4">
    <location>
        <begin position="194"/>
        <end position="420"/>
    </location>
</feature>
<dbReference type="InterPro" id="IPR003439">
    <property type="entry name" value="ABC_transporter-like_ATP-bd"/>
</dbReference>
<dbReference type="Gene3D" id="3.40.50.300">
    <property type="entry name" value="P-loop containing nucleotide triphosphate hydrolases"/>
    <property type="match status" value="1"/>
</dbReference>
<dbReference type="InterPro" id="IPR051782">
    <property type="entry name" value="ABC_Transporter_VariousFunc"/>
</dbReference>
<dbReference type="InterPro" id="IPR036249">
    <property type="entry name" value="Thioredoxin-like_sf"/>
</dbReference>
<dbReference type="GO" id="GO:0016491">
    <property type="term" value="F:oxidoreductase activity"/>
    <property type="evidence" value="ECO:0007669"/>
    <property type="project" value="InterPro"/>
</dbReference>
<keyword evidence="7" id="KW-1185">Reference proteome</keyword>
<dbReference type="InterPro" id="IPR013766">
    <property type="entry name" value="Thioredoxin_domain"/>
</dbReference>
<evidence type="ECO:0000256" key="2">
    <source>
        <dbReference type="ARBA" id="ARBA00022741"/>
    </source>
</evidence>